<name>A0A975BUD3_9BACT</name>
<dbReference type="AlphaFoldDB" id="A0A975BUD3"/>
<proteinExistence type="predicted"/>
<evidence type="ECO:0000313" key="1">
    <source>
        <dbReference type="EMBL" id="QTA91315.1"/>
    </source>
</evidence>
<gene>
    <name evidence="1" type="ORF">dnm_073790</name>
</gene>
<accession>A0A975BUD3</accession>
<sequence length="38" mass="4452">MNIEFMQSLLSEAYFGHPLNLADESFTLLMREKYKKGV</sequence>
<dbReference type="EMBL" id="CP061800">
    <property type="protein sequence ID" value="QTA91315.1"/>
    <property type="molecule type" value="Genomic_DNA"/>
</dbReference>
<evidence type="ECO:0000313" key="2">
    <source>
        <dbReference type="Proteomes" id="UP000663722"/>
    </source>
</evidence>
<organism evidence="1 2">
    <name type="scientific">Desulfonema magnum</name>
    <dbReference type="NCBI Taxonomy" id="45655"/>
    <lineage>
        <taxon>Bacteria</taxon>
        <taxon>Pseudomonadati</taxon>
        <taxon>Thermodesulfobacteriota</taxon>
        <taxon>Desulfobacteria</taxon>
        <taxon>Desulfobacterales</taxon>
        <taxon>Desulfococcaceae</taxon>
        <taxon>Desulfonema</taxon>
    </lineage>
</organism>
<protein>
    <submittedName>
        <fullName evidence="1">Uncharacterized protein</fullName>
    </submittedName>
</protein>
<dbReference type="Proteomes" id="UP000663722">
    <property type="component" value="Chromosome"/>
</dbReference>
<keyword evidence="2" id="KW-1185">Reference proteome</keyword>
<dbReference type="KEGG" id="dmm:dnm_073790"/>
<reference evidence="1" key="1">
    <citation type="journal article" date="2021" name="Microb. Physiol.">
        <title>Proteogenomic Insights into the Physiology of Marine, Sulfate-Reducing, Filamentous Desulfonema limicola and Desulfonema magnum.</title>
        <authorList>
            <person name="Schnaars V."/>
            <person name="Wohlbrand L."/>
            <person name="Scheve S."/>
            <person name="Hinrichs C."/>
            <person name="Reinhardt R."/>
            <person name="Rabus R."/>
        </authorList>
    </citation>
    <scope>NUCLEOTIDE SEQUENCE</scope>
    <source>
        <strain evidence="1">4be13</strain>
    </source>
</reference>